<dbReference type="PRINTS" id="PR00047">
    <property type="entry name" value="STROIDFINGER"/>
</dbReference>
<dbReference type="SMART" id="SM00430">
    <property type="entry name" value="HOLI"/>
    <property type="match status" value="1"/>
</dbReference>
<evidence type="ECO:0000256" key="3">
    <source>
        <dbReference type="ARBA" id="ARBA00022723"/>
    </source>
</evidence>
<keyword evidence="10 11" id="KW-0539">Nucleus</keyword>
<dbReference type="InterPro" id="IPR000536">
    <property type="entry name" value="Nucl_hrmn_rcpt_lig-bd"/>
</dbReference>
<dbReference type="AlphaFoldDB" id="A0A914WF91"/>
<comment type="subcellular location">
    <subcellularLocation>
        <location evidence="1 11">Nucleus</location>
    </subcellularLocation>
</comment>
<dbReference type="Pfam" id="PF00105">
    <property type="entry name" value="zf-C4"/>
    <property type="match status" value="1"/>
</dbReference>
<evidence type="ECO:0000256" key="6">
    <source>
        <dbReference type="ARBA" id="ARBA00023015"/>
    </source>
</evidence>
<reference evidence="15" key="1">
    <citation type="submission" date="2022-11" db="UniProtKB">
        <authorList>
            <consortium name="WormBaseParasite"/>
        </authorList>
    </citation>
    <scope>IDENTIFICATION</scope>
</reference>
<dbReference type="FunFam" id="3.30.50.10:FF:000030">
    <property type="entry name" value="Nuclear Hormone Receptor family"/>
    <property type="match status" value="1"/>
</dbReference>
<keyword evidence="7 11" id="KW-0238">DNA-binding</keyword>
<keyword evidence="14" id="KW-1185">Reference proteome</keyword>
<dbReference type="InterPro" id="IPR001628">
    <property type="entry name" value="Znf_hrmn_rcpt"/>
</dbReference>
<evidence type="ECO:0000256" key="4">
    <source>
        <dbReference type="ARBA" id="ARBA00022771"/>
    </source>
</evidence>
<evidence type="ECO:0000256" key="1">
    <source>
        <dbReference type="ARBA" id="ARBA00004123"/>
    </source>
</evidence>
<evidence type="ECO:0000313" key="14">
    <source>
        <dbReference type="Proteomes" id="UP000887566"/>
    </source>
</evidence>
<dbReference type="CDD" id="cd06960">
    <property type="entry name" value="NR_DBD_HNF4A"/>
    <property type="match status" value="1"/>
</dbReference>
<dbReference type="SUPFAM" id="SSF48508">
    <property type="entry name" value="Nuclear receptor ligand-binding domain"/>
    <property type="match status" value="1"/>
</dbReference>
<name>A0A914WF91_9BILA</name>
<evidence type="ECO:0000256" key="8">
    <source>
        <dbReference type="ARBA" id="ARBA00023163"/>
    </source>
</evidence>
<dbReference type="Gene3D" id="3.30.50.10">
    <property type="entry name" value="Erythroid Transcription Factor GATA-1, subunit A"/>
    <property type="match status" value="1"/>
</dbReference>
<keyword evidence="6 11" id="KW-0805">Transcription regulation</keyword>
<dbReference type="PANTHER" id="PTHR47630:SF4">
    <property type="entry name" value="NUCLEAR HORMONE RECEPTOR FAMILY MEMBER NHR-62"/>
    <property type="match status" value="1"/>
</dbReference>
<keyword evidence="4 11" id="KW-0863">Zinc-finger</keyword>
<comment type="similarity">
    <text evidence="2 11">Belongs to the nuclear hormone receptor family.</text>
</comment>
<evidence type="ECO:0000256" key="2">
    <source>
        <dbReference type="ARBA" id="ARBA00005993"/>
    </source>
</evidence>
<evidence type="ECO:0000313" key="15">
    <source>
        <dbReference type="WBParaSite" id="PSAMB.scaffold3862size16596.g22745.t1"/>
    </source>
</evidence>
<evidence type="ECO:0000259" key="13">
    <source>
        <dbReference type="PROSITE" id="PS51843"/>
    </source>
</evidence>
<feature type="domain" description="NR LBD" evidence="13">
    <location>
        <begin position="161"/>
        <end position="409"/>
    </location>
</feature>
<dbReference type="Pfam" id="PF00104">
    <property type="entry name" value="Hormone_recep"/>
    <property type="match status" value="1"/>
</dbReference>
<proteinExistence type="inferred from homology"/>
<dbReference type="GO" id="GO:0000978">
    <property type="term" value="F:RNA polymerase II cis-regulatory region sequence-specific DNA binding"/>
    <property type="evidence" value="ECO:0007669"/>
    <property type="project" value="InterPro"/>
</dbReference>
<dbReference type="PROSITE" id="PS51843">
    <property type="entry name" value="NR_LBD"/>
    <property type="match status" value="1"/>
</dbReference>
<evidence type="ECO:0000256" key="7">
    <source>
        <dbReference type="ARBA" id="ARBA00023125"/>
    </source>
</evidence>
<dbReference type="GO" id="GO:0008270">
    <property type="term" value="F:zinc ion binding"/>
    <property type="evidence" value="ECO:0007669"/>
    <property type="project" value="UniProtKB-KW"/>
</dbReference>
<accession>A0A914WF91</accession>
<dbReference type="Proteomes" id="UP000887566">
    <property type="component" value="Unplaced"/>
</dbReference>
<dbReference type="Gene3D" id="1.10.565.10">
    <property type="entry name" value="Retinoid X Receptor"/>
    <property type="match status" value="1"/>
</dbReference>
<evidence type="ECO:0000256" key="11">
    <source>
        <dbReference type="RuleBase" id="RU004334"/>
    </source>
</evidence>
<evidence type="ECO:0000256" key="5">
    <source>
        <dbReference type="ARBA" id="ARBA00022833"/>
    </source>
</evidence>
<keyword evidence="5 11" id="KW-0862">Zinc</keyword>
<dbReference type="GO" id="GO:0003700">
    <property type="term" value="F:DNA-binding transcription factor activity"/>
    <property type="evidence" value="ECO:0007669"/>
    <property type="project" value="InterPro"/>
</dbReference>
<dbReference type="PROSITE" id="PS00031">
    <property type="entry name" value="NUCLEAR_REC_DBD_1"/>
    <property type="match status" value="1"/>
</dbReference>
<dbReference type="SMART" id="SM00399">
    <property type="entry name" value="ZnF_C4"/>
    <property type="match status" value="1"/>
</dbReference>
<dbReference type="GO" id="GO:0005634">
    <property type="term" value="C:nucleus"/>
    <property type="evidence" value="ECO:0007669"/>
    <property type="project" value="UniProtKB-SubCell"/>
</dbReference>
<evidence type="ECO:0000259" key="12">
    <source>
        <dbReference type="PROSITE" id="PS51030"/>
    </source>
</evidence>
<keyword evidence="8 11" id="KW-0804">Transcription</keyword>
<dbReference type="PANTHER" id="PTHR47630">
    <property type="entry name" value="NUCLEAR HORMONE RECEPTOR FAMILY-RELATED-RELATED"/>
    <property type="match status" value="1"/>
</dbReference>
<dbReference type="WBParaSite" id="PSAMB.scaffold3862size16596.g22745.t1">
    <property type="protein sequence ID" value="PSAMB.scaffold3862size16596.g22745.t1"/>
    <property type="gene ID" value="PSAMB.scaffold3862size16596.g22745"/>
</dbReference>
<keyword evidence="3 11" id="KW-0479">Metal-binding</keyword>
<dbReference type="InterPro" id="IPR013088">
    <property type="entry name" value="Znf_NHR/GATA"/>
</dbReference>
<evidence type="ECO:0000256" key="9">
    <source>
        <dbReference type="ARBA" id="ARBA00023170"/>
    </source>
</evidence>
<sequence length="409" mass="46400">MTSINEEQSTSDHGFRKRNSISWHQMVCTVCGDRADSKHYGAYACNGCKGFFRRTIWNCRKYFCKHNGQCVVTKEIRIACKACRFTKCMKVGMNPKELHSSRKTGSRKGALWPSEQDSQQVIELSALDSHATALLPNPCFDRSQVDALLMLDRYIFRRIDPLTTVASSSAMSNVTVEIPFLTAFRQPSLVSLRTEILSSSHRVATVSDVIGSFQRKFVLFSDWLNELHDFRMLPDYVQLILAKTYCPTYCWAICAWRTFCTDCPGISYVNGSFFPLQPSLRCLPDIRGVITLFMRNVIGAMKSLKIDEIEYNLLKIISLFNGDSLDLNESEKELIREKRDKYVDILTSYVMSTYSSNSEQDAASRVGELMLLLASFTNLVHLSNDQLASVDALQITRLGELTCEVHRNG</sequence>
<organism evidence="14 15">
    <name type="scientific">Plectus sambesii</name>
    <dbReference type="NCBI Taxonomy" id="2011161"/>
    <lineage>
        <taxon>Eukaryota</taxon>
        <taxon>Metazoa</taxon>
        <taxon>Ecdysozoa</taxon>
        <taxon>Nematoda</taxon>
        <taxon>Chromadorea</taxon>
        <taxon>Plectida</taxon>
        <taxon>Plectina</taxon>
        <taxon>Plectoidea</taxon>
        <taxon>Plectidae</taxon>
        <taxon>Plectus</taxon>
    </lineage>
</organism>
<dbReference type="InterPro" id="IPR049636">
    <property type="entry name" value="HNF4-like_DBD"/>
</dbReference>
<keyword evidence="9 11" id="KW-0675">Receptor</keyword>
<dbReference type="PROSITE" id="PS51030">
    <property type="entry name" value="NUCLEAR_REC_DBD_2"/>
    <property type="match status" value="1"/>
</dbReference>
<feature type="domain" description="Nuclear receptor" evidence="12">
    <location>
        <begin position="25"/>
        <end position="100"/>
    </location>
</feature>
<dbReference type="InterPro" id="IPR052499">
    <property type="entry name" value="C.elegans_NHRs"/>
</dbReference>
<dbReference type="InterPro" id="IPR035500">
    <property type="entry name" value="NHR-like_dom_sf"/>
</dbReference>
<protein>
    <submittedName>
        <fullName evidence="15">Uncharacterized protein</fullName>
    </submittedName>
</protein>
<evidence type="ECO:0000256" key="10">
    <source>
        <dbReference type="ARBA" id="ARBA00023242"/>
    </source>
</evidence>
<dbReference type="SUPFAM" id="SSF57716">
    <property type="entry name" value="Glucocorticoid receptor-like (DNA-binding domain)"/>
    <property type="match status" value="1"/>
</dbReference>